<dbReference type="InterPro" id="IPR008638">
    <property type="entry name" value="FhaB/CdiA-like_TPS"/>
</dbReference>
<dbReference type="NCBIfam" id="TIGR01901">
    <property type="entry name" value="adhes_NPXG"/>
    <property type="match status" value="1"/>
</dbReference>
<dbReference type="EMBL" id="CADIKC010000001">
    <property type="protein sequence ID" value="CAB3657162.1"/>
    <property type="molecule type" value="Genomic_DNA"/>
</dbReference>
<dbReference type="InterPro" id="IPR012334">
    <property type="entry name" value="Pectin_lyas_fold"/>
</dbReference>
<feature type="region of interest" description="Disordered" evidence="1">
    <location>
        <begin position="3742"/>
        <end position="3772"/>
    </location>
</feature>
<keyword evidence="4" id="KW-1185">Reference proteome</keyword>
<sequence length="3970" mass="386801">MNASTRNALRQLEQTRHAHDERHDRGMQSARLRWSVPMPARPYRVWQRVVSALVALTLFAGPLSITFEQSRDAAGVLASGSHRLDDEAWQRIIDLSAVRIRFAMQMAQAAPIVDPTAPITFQPKITQTTGAGGGVPVVNITAPNAAGISLNKYQSFNIDPVGLILNNSLMAGTSLAGGDLQANPNLVGRTASVIVNQVTSTGAAYASLLNGPLEVFGAPATVIIANPNGITTNGTGFTNTIGVTLSTGTPQFLSDLKGTATNFDNAQAIGYSVTGGHIQIEGNAGVNGPGAGIEGTVGTIDLIGETIGINAPLYAGSRINAIAGRQFVLPSAVSSNGTTYATSANGSDNSASAINSANGRANNGLAIDATAFGAMTAGQIQVIGTAAGMGVRTDAQMAANTGDLLLSSNGDLTVNGSAAQQQATLQASGNLSMTGAHVGISGYTINANGDVTSTGTIQTGGKLAVTAGGNVNVANAQSNGDTAVTGGASVTLGDVQTGGALAVTAQGNDGTGDINLNGTSVMSGATSLQAARDINVNVQTNGSTLQATAQRNVNVNGALQTSSDLGLTATQGSVTNNGTVKSGNNLALTSGQDTSVVGQATAQNAVTVTAGQDFSVSGSLASGTTLAATVARDISVAGSLLVGTDAQVSAGRNLDVPGVVIVQQDGVFNAQNNLTGSGSVAFGQNGTLTTGQDVAFTGKLLANGLQVTAGNNASLADVQAGGAFNVAANGITSNPAGGGDVTFNGNAASVGAANVQAARDVVVNGTLAGGSQVTLTAQRNVAVAAAGTVQAVGDLSVAAVNGSVNSSGTLNGAANLVVNGAQDVALTGATSVTGDTTLTAGHDLTIGGTLAGQGAATLSAGHDVIAGGSSGFVKDANVTAANDLSVTGALQGAAVSLTAGHSVALNNVQANSALQVAANGGTLAVNGLVASLSTASLTSSGDTSINGALQSANALNVTSGGNTSIAGSVASNGNVTLTNAAGSLTSTGNIQSGDNLLINAAQSVDLGTQGTSALGDLTVNAGQNLTMNGSVVAQGNGMLTAGGAIAGAATSAFGLAANVSSGGDTNLTGSLRGGTVQTNVGGSATLHDVQAASSLALAATQDLNITGAVTGGAAVTLNAGQNIGISGSIQSANDTTLTAQNGNVGSTGTIASNGAFNVQAGTDINLGGTTTAALDTTLNAARDVNVAGMLAGQGQGIVTSGRDIGGAGTMTFTQAATLNAGRDVAQGGLIQGQAVQVTAAGNISVNNVESASTVTLNANGTNTANGPGNLTVNGSVAAAGAVTATAQNDVTVAATGKIASGTTVGINAQHDINVAGAVESVGDAVLNAQQGSLNATGGINSGGKLNITTGLDLSLGASTSAVGDATLNAGRDALLNGLLIGQANGFVTAGRDIGGAGTQAFTQAANYTAQRDIGLTGSVQANVINALGGDSATLHDVNSATTLTLTANGNAGGGDAAITGTATAPGLVTLSGARDVLVSGSLTTGDSLTLAAQRNVSVSGTVQTTAGDLTATAATGSIALTGTTTTSGALNLTSALDTQLGGTINAAKAVTVQAGRDIMLTGALAGQLGGTLTASHDINGAGTAAFAQAATLNASHDLALTGALQGASVTVTGGNNAGLGSVEAVTGNLAVTANGNAGGGDVTLGGTATALGTLVLQAARDVGVGGAINTGGTTTIDAARNITLADVNSAGDLTLTAISGNASAANVTTQGNLNANAGQALTFSGATTVGGNAQLTSGGDMTLTGGIGAQNVGTLTAGGSISAGSVAFGQQATLNAGGSIGVTGGVLTNGTLNATAGNDLSMGSAQAGGAIALQAQGHNGAGDVNVGGMLASGSAVSVTAARDATIVGNASATDKLTVTAGRDLTASGTVGANSDVTLTATGGNLSVGGAVTSQGNLKATSGGTLALNGELVNGDTTLTSGGTTTLTGSFLGLGLATINAGGSVNGGGELTFGKDITIGAGAGITLGGIQGAGLFTATSVGDMSLGATTAVGNVTAKSTNGSVTFGGDLQSGGNVAIQAAQDMKVTGAVSSMGTVNVTGTAGNVTVAGVSSNGDTTMSAGQTLTLSGTSTVAGQFTLSGGNVTLSGSQGGSKNVSVTAQGTLDASKASMVSTGNMQFSGANVTLGTAIVGGALTATASNQLSLVGSAVDVVGAATLTSGNGFYNASQVLSGGALYVSAPNLTNAANASLASTTTTTINASSFTNAGLVNGATTNVTVAGGLNNTGGSLMAVNSLSINTGSLNNQNGIIFAGNPNTPNGPTTGDVSLTINGGDGSFNNANGQLLAQRNMGITATNMAFDPSQGTISQGGQLSITAALINNTGTWNYGGQGVTLTGLNGINNYGTMTGSAALTLSTNGTFTNFGQVTGSNVTFNGTLNNVAGAVMHADGTLALNGNTTNRGTVEAGSVLSVTGGNYDNQGATTQSKGDANFNIGGTLTNTGGSIFAGNNVNINAGAVVNDQTAPSGSSTSTTTVVTNPSLLWSAVAGTQTNWYDQSYGGENGFLEVASSTTSATLGDLLSPTGTQATGANASAYNASQPVTGSGTVTFYEHRVQVGESGNNNTPVYQNFWFIGTGPDPTALASVTLNLPTIYQTTLTQQAGTSGVISAGNSISLTANSLSNRGGQIAAQGNVTLNVQSLSNGSVAPASLNQSTQTIDQGQYSAFFAQLKSLGTIGVQGTGNSTGTSCDSQNYCAIVDFLSPNVFNIAAGAAPTASGYTTSAFPTGMIAAGSNLSVYGGNLVNEGLLYAGNNVQVGAASLTNQGGNQQNYSTQTGCAAGVPNSACGTAGYTRGSNPTTTTFGYNQNDATIYAGNDLVIAAGQINNTFGNLLAGHDIVIGGVGTTANSTTPAGSLNNTSGNIVAGNNITLNVSGAITNNLPPPVPVHENYGSKEQYSGCMTAGGYKESYCEGYVDQQSGSSSVISAGNNLQINAGSLTNIGSLIAAGNSATISVAGPVVNEAQTLNAYWHSHWVQETGMFSSDKRHDVWACGSPAECTALYGSAYTNTGGTIDPPQPVGNIAATIQAPNLSITSGGQIQNVGNVIGTSVTLTGQKLINGITTANTYTPRVNAPSQVISLSPVDLPGLNLSMPRAVGGTIPTPVAGKASYVDNSLGGSAIGNLGPQDLLTALPPSLQPSSTLFYYNPQEEDLMLQQAALQQTGKASFIDGLTYDSKTGTSVTEQEKGYLYQNALDYATTNNLQLGDALTQTQINALDKPMLWYVEQTVPDPSCTATGTATCPTITALMPQVYLPSNTSAMTAGGNISGQNVTLNFDKGSGGSILNTGSITASDTLTVNTDTLTNQANQVDVGQIWAKVKGGYVDTTGTTVQPGGFMSAANMDLNVQTLDQIGGALQKLNADGTVDQAGTQQVLAALQQQLGTNFTQTAVSDNLHTDFVKDGGGLPTFVVAAIAIAASIVTAGAAAAAMGVAMASMTLGESMVVGALSSMAGSAASQLASGQGLNFGSLLEAGAVGALTAGITNGITYDSTTGSFGLNDLSQGLNTLPKGVSTLGQLAGISNIGNSLGQVAQAGSVAATNLPGQLAALGATATINASVETAIEGGSFLNNLRSSAVSDLAAAGAYAIGELNGANFFGTGAAGELGYVAAHAALGCVSSAALGTGCGGGAIGGAASAAFSPDFIKAIDPTGVALDSGQQAALAGFSTLLGGGLGSLAGVNAGGAATAAQNEALNNDDGSPEHTAKAAQDGGLGTRLGDAANALIDRVIWTYSNPSSTLQNWGNQIVGHMKQDYGGQTPQTDANNQIPGTDGGNTPHTGAAPVTSFTMALCMALTEGLGCGATLAPIPGTPGGNIPSNASLSSSNSNSGSGNGTSGQGATGDSSGSSFTDKYLSGSGGRWGGSATRQLNFDVGQTLDEYGYRVSEGGGIGSEEYIAGAGPGTNGGTYVDVTAKPANGNGPFVRVQTISTQADGVTPTPAEAAAASRIQAAYPGDKLILIPKGATQSQINQAIRSALGK</sequence>
<organism evidence="3 4">
    <name type="scientific">Paraburkholderia sediminicola</name>
    <dbReference type="NCBI Taxonomy" id="458836"/>
    <lineage>
        <taxon>Bacteria</taxon>
        <taxon>Pseudomonadati</taxon>
        <taxon>Pseudomonadota</taxon>
        <taxon>Betaproteobacteria</taxon>
        <taxon>Burkholderiales</taxon>
        <taxon>Burkholderiaceae</taxon>
        <taxon>Paraburkholderia</taxon>
    </lineage>
</organism>
<feature type="region of interest" description="Disordered" evidence="1">
    <location>
        <begin position="3805"/>
        <end position="3842"/>
    </location>
</feature>
<dbReference type="NCBIfam" id="TIGR01731">
    <property type="entry name" value="fil_hemag_20aa"/>
    <property type="match status" value="7"/>
</dbReference>
<feature type="region of interest" description="Disordered" evidence="1">
    <location>
        <begin position="1"/>
        <end position="27"/>
    </location>
</feature>
<evidence type="ECO:0000259" key="2">
    <source>
        <dbReference type="SMART" id="SM00912"/>
    </source>
</evidence>
<proteinExistence type="predicted"/>
<feature type="domain" description="Filamentous haemagglutinin FhaB/tRNA nuclease CdiA-like TPS" evidence="2">
    <location>
        <begin position="132"/>
        <end position="255"/>
    </location>
</feature>
<dbReference type="SUPFAM" id="SSF51126">
    <property type="entry name" value="Pectin lyase-like"/>
    <property type="match status" value="1"/>
</dbReference>
<dbReference type="Proteomes" id="UP000494255">
    <property type="component" value="Unassembled WGS sequence"/>
</dbReference>
<dbReference type="InterPro" id="IPR010069">
    <property type="entry name" value="CdiA_FHA1_rpt"/>
</dbReference>
<feature type="compositionally biased region" description="Gly residues" evidence="1">
    <location>
        <begin position="3822"/>
        <end position="3831"/>
    </location>
</feature>
<evidence type="ECO:0000313" key="3">
    <source>
        <dbReference type="EMBL" id="CAB3657162.1"/>
    </source>
</evidence>
<dbReference type="Pfam" id="PF05860">
    <property type="entry name" value="TPS"/>
    <property type="match status" value="1"/>
</dbReference>
<protein>
    <recommendedName>
        <fullName evidence="2">Filamentous haemagglutinin FhaB/tRNA nuclease CdiA-like TPS domain-containing protein</fullName>
    </recommendedName>
</protein>
<dbReference type="RefSeq" id="WP_246287435.1">
    <property type="nucleotide sequence ID" value="NZ_CADIKC010000001.1"/>
</dbReference>
<feature type="compositionally biased region" description="Low complexity" evidence="1">
    <location>
        <begin position="3805"/>
        <end position="3821"/>
    </location>
</feature>
<gene>
    <name evidence="3" type="ORF">LMG24238_01471</name>
</gene>
<feature type="compositionally biased region" description="Polar residues" evidence="1">
    <location>
        <begin position="3832"/>
        <end position="3841"/>
    </location>
</feature>
<evidence type="ECO:0000256" key="1">
    <source>
        <dbReference type="SAM" id="MobiDB-lite"/>
    </source>
</evidence>
<feature type="compositionally biased region" description="Basic and acidic residues" evidence="1">
    <location>
        <begin position="13"/>
        <end position="26"/>
    </location>
</feature>
<dbReference type="SMART" id="SM00912">
    <property type="entry name" value="Haemagg_act"/>
    <property type="match status" value="1"/>
</dbReference>
<name>A0A6J5AQZ4_9BURK</name>
<dbReference type="Gene3D" id="2.160.20.10">
    <property type="entry name" value="Single-stranded right-handed beta-helix, Pectin lyase-like"/>
    <property type="match status" value="1"/>
</dbReference>
<feature type="region of interest" description="Disordered" evidence="1">
    <location>
        <begin position="3684"/>
        <end position="3704"/>
    </location>
</feature>
<accession>A0A6J5AQZ4</accession>
<dbReference type="InterPro" id="IPR011050">
    <property type="entry name" value="Pectin_lyase_fold/virulence"/>
</dbReference>
<dbReference type="GeneID" id="97040115"/>
<reference evidence="3 4" key="1">
    <citation type="submission" date="2020-04" db="EMBL/GenBank/DDBJ databases">
        <authorList>
            <person name="De Canck E."/>
        </authorList>
    </citation>
    <scope>NUCLEOTIDE SEQUENCE [LARGE SCALE GENOMIC DNA]</scope>
    <source>
        <strain evidence="3 4">LMG 24238</strain>
    </source>
</reference>
<feature type="compositionally biased region" description="Polar residues" evidence="1">
    <location>
        <begin position="3747"/>
        <end position="3769"/>
    </location>
</feature>
<evidence type="ECO:0000313" key="4">
    <source>
        <dbReference type="Proteomes" id="UP000494255"/>
    </source>
</evidence>